<reference evidence="7 9" key="1">
    <citation type="submission" date="2023-10" db="EMBL/GenBank/DDBJ databases">
        <title>Genomes of two closely related lineages of the louse Polyplax serrata with different host specificities.</title>
        <authorList>
            <person name="Martinu J."/>
            <person name="Tarabai H."/>
            <person name="Stefka J."/>
            <person name="Hypsa V."/>
        </authorList>
    </citation>
    <scope>NUCLEOTIDE SEQUENCE [LARGE SCALE GENOMIC DNA]</scope>
    <source>
        <strain evidence="6">98ZLc_SE</strain>
        <strain evidence="7">HR10_N</strain>
    </source>
</reference>
<evidence type="ECO:0000256" key="3">
    <source>
        <dbReference type="ARBA" id="ARBA00023015"/>
    </source>
</evidence>
<evidence type="ECO:0000313" key="8">
    <source>
        <dbReference type="Proteomes" id="UP001359485"/>
    </source>
</evidence>
<dbReference type="PANTHER" id="PTHR13130">
    <property type="entry name" value="34 KDA TRANSCRIPTIONAL CO-ACTIVATOR-RELATED"/>
    <property type="match status" value="1"/>
</dbReference>
<comment type="subcellular location">
    <subcellularLocation>
        <location evidence="1">Nucleus</location>
    </subcellularLocation>
</comment>
<keyword evidence="5" id="KW-0539">Nucleus</keyword>
<dbReference type="PANTHER" id="PTHR13130:SF4">
    <property type="entry name" value="MEDIATOR OF RNA POLYMERASE II TRANSCRIPTION SUBUNIT 27"/>
    <property type="match status" value="1"/>
</dbReference>
<keyword evidence="8" id="KW-1185">Reference proteome</keyword>
<gene>
    <name evidence="7" type="primary">MED27</name>
    <name evidence="7" type="ORF">RUM43_002163</name>
    <name evidence="6" type="ORF">RUM44_010427</name>
</gene>
<dbReference type="EMBL" id="JAWJWF010000045">
    <property type="protein sequence ID" value="KAK6627945.1"/>
    <property type="molecule type" value="Genomic_DNA"/>
</dbReference>
<evidence type="ECO:0000256" key="2">
    <source>
        <dbReference type="ARBA" id="ARBA00008048"/>
    </source>
</evidence>
<dbReference type="EMBL" id="JAWJWE010000036">
    <property type="protein sequence ID" value="KAK6628351.1"/>
    <property type="molecule type" value="Genomic_DNA"/>
</dbReference>
<comment type="caution">
    <text evidence="7">The sequence shown here is derived from an EMBL/GenBank/DDBJ whole genome shotgun (WGS) entry which is preliminary data.</text>
</comment>
<evidence type="ECO:0000313" key="9">
    <source>
        <dbReference type="Proteomes" id="UP001372834"/>
    </source>
</evidence>
<keyword evidence="4" id="KW-0804">Transcription</keyword>
<keyword evidence="3" id="KW-0805">Transcription regulation</keyword>
<evidence type="ECO:0000256" key="5">
    <source>
        <dbReference type="ARBA" id="ARBA00023242"/>
    </source>
</evidence>
<dbReference type="Pfam" id="PF11571">
    <property type="entry name" value="Med27"/>
    <property type="match status" value="1"/>
</dbReference>
<dbReference type="GO" id="GO:0016592">
    <property type="term" value="C:mediator complex"/>
    <property type="evidence" value="ECO:0007669"/>
    <property type="project" value="InterPro"/>
</dbReference>
<evidence type="ECO:0000313" key="6">
    <source>
        <dbReference type="EMBL" id="KAK6627945.1"/>
    </source>
</evidence>
<dbReference type="AlphaFoldDB" id="A0AAN8NYW1"/>
<name>A0AAN8NYW1_POLSC</name>
<dbReference type="InterPro" id="IPR021627">
    <property type="entry name" value="Mediator_Med27"/>
</dbReference>
<evidence type="ECO:0000256" key="1">
    <source>
        <dbReference type="ARBA" id="ARBA00004123"/>
    </source>
</evidence>
<dbReference type="Proteomes" id="UP001372834">
    <property type="component" value="Unassembled WGS sequence"/>
</dbReference>
<protein>
    <submittedName>
        <fullName evidence="7">Mediator of RNA polymerase II transcription subunit 27</fullName>
    </submittedName>
</protein>
<dbReference type="GO" id="GO:0006357">
    <property type="term" value="P:regulation of transcription by RNA polymerase II"/>
    <property type="evidence" value="ECO:0007669"/>
    <property type="project" value="TreeGrafter"/>
</dbReference>
<dbReference type="GO" id="GO:0003713">
    <property type="term" value="F:transcription coactivator activity"/>
    <property type="evidence" value="ECO:0007669"/>
    <property type="project" value="TreeGrafter"/>
</dbReference>
<dbReference type="Proteomes" id="UP001359485">
    <property type="component" value="Unassembled WGS sequence"/>
</dbReference>
<evidence type="ECO:0000256" key="4">
    <source>
        <dbReference type="ARBA" id="ARBA00023163"/>
    </source>
</evidence>
<comment type="similarity">
    <text evidence="2">Belongs to the Mediator complex subunit 27 family.</text>
</comment>
<sequence>MAFVENRMDPIGAALNAIKVLRSNVGHIFETLGSGLRADHGEEGKETKFLLELQDLLNTVNSNLRDVETTVASLTPPPPGFFSLGNSAYLNQECTQDRQVLYGQLVLSYKWTDKIREYSTRAVSLLSQNSLKRSYISSSNKRRRTQTSSHNVPPQTVDSVVATIDRLFSDMTVNISRPFATNAVLQITLGRVLKAVVAFKGLMIEWVVVRGYTESMDLWTESRHKVFRKVTENSHAAMLHFYSPTLPELAVRSFMTWFHSFNTLFSEPCKKCGNHLHNALPPTWRDFRTLEPFHEECKP</sequence>
<proteinExistence type="inferred from homology"/>
<accession>A0AAN8NYW1</accession>
<evidence type="ECO:0000313" key="7">
    <source>
        <dbReference type="EMBL" id="KAK6628351.1"/>
    </source>
</evidence>
<organism evidence="7 9">
    <name type="scientific">Polyplax serrata</name>
    <name type="common">Common mouse louse</name>
    <dbReference type="NCBI Taxonomy" id="468196"/>
    <lineage>
        <taxon>Eukaryota</taxon>
        <taxon>Metazoa</taxon>
        <taxon>Ecdysozoa</taxon>
        <taxon>Arthropoda</taxon>
        <taxon>Hexapoda</taxon>
        <taxon>Insecta</taxon>
        <taxon>Pterygota</taxon>
        <taxon>Neoptera</taxon>
        <taxon>Paraneoptera</taxon>
        <taxon>Psocodea</taxon>
        <taxon>Troctomorpha</taxon>
        <taxon>Phthiraptera</taxon>
        <taxon>Anoplura</taxon>
        <taxon>Polyplacidae</taxon>
        <taxon>Polyplax</taxon>
    </lineage>
</organism>